<dbReference type="Proteomes" id="UP001430953">
    <property type="component" value="Unassembled WGS sequence"/>
</dbReference>
<accession>A0AAW2GMY3</accession>
<name>A0AAW2GMY3_9HYME</name>
<gene>
    <name evidence="2" type="ORF">PUN28_003678</name>
</gene>
<evidence type="ECO:0000313" key="2">
    <source>
        <dbReference type="EMBL" id="KAL0128509.1"/>
    </source>
</evidence>
<protein>
    <submittedName>
        <fullName evidence="2">Uncharacterized protein</fullName>
    </submittedName>
</protein>
<proteinExistence type="predicted"/>
<dbReference type="EMBL" id="JADYXP020000003">
    <property type="protein sequence ID" value="KAL0128509.1"/>
    <property type="molecule type" value="Genomic_DNA"/>
</dbReference>
<dbReference type="AlphaFoldDB" id="A0AAW2GMY3"/>
<evidence type="ECO:0000313" key="3">
    <source>
        <dbReference type="Proteomes" id="UP001430953"/>
    </source>
</evidence>
<organism evidence="2 3">
    <name type="scientific">Cardiocondyla obscurior</name>
    <dbReference type="NCBI Taxonomy" id="286306"/>
    <lineage>
        <taxon>Eukaryota</taxon>
        <taxon>Metazoa</taxon>
        <taxon>Ecdysozoa</taxon>
        <taxon>Arthropoda</taxon>
        <taxon>Hexapoda</taxon>
        <taxon>Insecta</taxon>
        <taxon>Pterygota</taxon>
        <taxon>Neoptera</taxon>
        <taxon>Endopterygota</taxon>
        <taxon>Hymenoptera</taxon>
        <taxon>Apocrita</taxon>
        <taxon>Aculeata</taxon>
        <taxon>Formicoidea</taxon>
        <taxon>Formicidae</taxon>
        <taxon>Myrmicinae</taxon>
        <taxon>Cardiocondyla</taxon>
    </lineage>
</organism>
<feature type="region of interest" description="Disordered" evidence="1">
    <location>
        <begin position="83"/>
        <end position="118"/>
    </location>
</feature>
<keyword evidence="3" id="KW-1185">Reference proteome</keyword>
<feature type="compositionally biased region" description="Polar residues" evidence="1">
    <location>
        <begin position="106"/>
        <end position="118"/>
    </location>
</feature>
<reference evidence="2 3" key="1">
    <citation type="submission" date="2023-03" db="EMBL/GenBank/DDBJ databases">
        <title>High recombination rates correlate with genetic variation in Cardiocondyla obscurior ants.</title>
        <authorList>
            <person name="Errbii M."/>
        </authorList>
    </citation>
    <scope>NUCLEOTIDE SEQUENCE [LARGE SCALE GENOMIC DNA]</scope>
    <source>
        <strain evidence="2">Alpha-2009</strain>
        <tissue evidence="2">Whole body</tissue>
    </source>
</reference>
<comment type="caution">
    <text evidence="2">The sequence shown here is derived from an EMBL/GenBank/DDBJ whole genome shotgun (WGS) entry which is preliminary data.</text>
</comment>
<evidence type="ECO:0000256" key="1">
    <source>
        <dbReference type="SAM" id="MobiDB-lite"/>
    </source>
</evidence>
<sequence>MKAPIKSYLAETEKPPFLVSRRCKGNCGDAALACLLISSGLKWLGPIVKTPSGMEFINGACPPQEIKERIYDPPWSCCSSRNSRHWRPATRENSGSQDPVEIQNLPPGNQLAQIQGKI</sequence>